<dbReference type="Pfam" id="PF00383">
    <property type="entry name" value="dCMP_cyt_deam_1"/>
    <property type="match status" value="1"/>
</dbReference>
<name>A0ABP0J8X2_9DINO</name>
<keyword evidence="1" id="KW-0819">tRNA processing</keyword>
<dbReference type="PROSITE" id="PS51257">
    <property type="entry name" value="PROKAR_LIPOPROTEIN"/>
    <property type="match status" value="1"/>
</dbReference>
<dbReference type="Proteomes" id="UP001642484">
    <property type="component" value="Unassembled WGS sequence"/>
</dbReference>
<evidence type="ECO:0000313" key="6">
    <source>
        <dbReference type="Proteomes" id="UP001642484"/>
    </source>
</evidence>
<feature type="domain" description="CMP/dCMP-type deaminase" evidence="4">
    <location>
        <begin position="220"/>
        <end position="346"/>
    </location>
</feature>
<keyword evidence="6" id="KW-1185">Reference proteome</keyword>
<gene>
    <name evidence="5" type="ORF">CCMP2556_LOCUS10230</name>
</gene>
<dbReference type="CDD" id="cd01285">
    <property type="entry name" value="nucleoside_deaminase"/>
    <property type="match status" value="1"/>
</dbReference>
<dbReference type="SUPFAM" id="SSF53927">
    <property type="entry name" value="Cytidine deaminase-like"/>
    <property type="match status" value="1"/>
</dbReference>
<protein>
    <recommendedName>
        <fullName evidence="4">CMP/dCMP-type deaminase domain-containing protein</fullName>
    </recommendedName>
</protein>
<reference evidence="5 6" key="1">
    <citation type="submission" date="2024-02" db="EMBL/GenBank/DDBJ databases">
        <authorList>
            <person name="Chen Y."/>
            <person name="Shah S."/>
            <person name="Dougan E. K."/>
            <person name="Thang M."/>
            <person name="Chan C."/>
        </authorList>
    </citation>
    <scope>NUCLEOTIDE SEQUENCE [LARGE SCALE GENOMIC DNA]</scope>
</reference>
<dbReference type="InterPro" id="IPR016193">
    <property type="entry name" value="Cytidine_deaminase-like"/>
</dbReference>
<dbReference type="InterPro" id="IPR002125">
    <property type="entry name" value="CMP_dCMP_dom"/>
</dbReference>
<accession>A0ABP0J8X2</accession>
<evidence type="ECO:0000256" key="2">
    <source>
        <dbReference type="ARBA" id="ARBA00038160"/>
    </source>
</evidence>
<dbReference type="PROSITE" id="PS51747">
    <property type="entry name" value="CYT_DCMP_DEAMINASES_2"/>
    <property type="match status" value="1"/>
</dbReference>
<comment type="caution">
    <text evidence="5">The sequence shown here is derived from an EMBL/GenBank/DDBJ whole genome shotgun (WGS) entry which is preliminary data.</text>
</comment>
<dbReference type="PANTHER" id="PTHR11079:SF156">
    <property type="entry name" value="INACTIVE TRNA-SPECIFIC ADENOSINE DEAMINASE-LIKE PROTEIN 3-RELATED"/>
    <property type="match status" value="1"/>
</dbReference>
<feature type="chain" id="PRO_5045556451" description="CMP/dCMP-type deaminase domain-containing protein" evidence="3">
    <location>
        <begin position="23"/>
        <end position="369"/>
    </location>
</feature>
<evidence type="ECO:0000256" key="1">
    <source>
        <dbReference type="ARBA" id="ARBA00022694"/>
    </source>
</evidence>
<evidence type="ECO:0000259" key="4">
    <source>
        <dbReference type="PROSITE" id="PS51747"/>
    </source>
</evidence>
<organism evidence="5 6">
    <name type="scientific">Durusdinium trenchii</name>
    <dbReference type="NCBI Taxonomy" id="1381693"/>
    <lineage>
        <taxon>Eukaryota</taxon>
        <taxon>Sar</taxon>
        <taxon>Alveolata</taxon>
        <taxon>Dinophyceae</taxon>
        <taxon>Suessiales</taxon>
        <taxon>Symbiodiniaceae</taxon>
        <taxon>Durusdinium</taxon>
    </lineage>
</organism>
<dbReference type="EMBL" id="CAXAMN010004758">
    <property type="protein sequence ID" value="CAK9010841.1"/>
    <property type="molecule type" value="Genomic_DNA"/>
</dbReference>
<evidence type="ECO:0000313" key="5">
    <source>
        <dbReference type="EMBL" id="CAK9010841.1"/>
    </source>
</evidence>
<comment type="similarity">
    <text evidence="2">Belongs to the cytidine and deoxycytidylate deaminase family. ADAT3 subfamily.</text>
</comment>
<keyword evidence="3" id="KW-0732">Signal</keyword>
<evidence type="ECO:0000256" key="3">
    <source>
        <dbReference type="SAM" id="SignalP"/>
    </source>
</evidence>
<feature type="signal peptide" evidence="3">
    <location>
        <begin position="1"/>
        <end position="22"/>
    </location>
</feature>
<dbReference type="Gene3D" id="3.40.140.10">
    <property type="entry name" value="Cytidine Deaminase, domain 2"/>
    <property type="match status" value="1"/>
</dbReference>
<proteinExistence type="inferred from homology"/>
<dbReference type="PANTHER" id="PTHR11079">
    <property type="entry name" value="CYTOSINE DEAMINASE FAMILY MEMBER"/>
    <property type="match status" value="1"/>
</dbReference>
<sequence>MLRVVSLCGALCILASILQGCGDEVPDPACSSYSKGGAGAVTDATTCDTACDKGEGIQTTNYGDHEFYGTSGLDLPAKGFTAAVPVHEQVWRFVLAPVLCDVDVAMEEEELVELLPPEFTRGVVLMDFQCAVVPKALCGELLKLLGPLSEDLKHLKRVRPEGTDLAVLLTETPREDVLQFLQNREITAATVQVPRFCPLTASQMESFSRYWPVKKFVPSFQPLKLTQDLKAHFGHLRRLAEDAGGDAGGCAMADASGRLLVACAASNGVLQHPAMVAIATVAEDARKRYAAQGKRSREEEDYLCQDCDVVLTHEPCIMCAMALIHSRVRRIAFCNENTDFGGFGGRIALEQCPNLNHHPRILRWKITIQ</sequence>